<organism evidence="3 4">
    <name type="scientific">Acorus calamus</name>
    <name type="common">Sweet flag</name>
    <dbReference type="NCBI Taxonomy" id="4465"/>
    <lineage>
        <taxon>Eukaryota</taxon>
        <taxon>Viridiplantae</taxon>
        <taxon>Streptophyta</taxon>
        <taxon>Embryophyta</taxon>
        <taxon>Tracheophyta</taxon>
        <taxon>Spermatophyta</taxon>
        <taxon>Magnoliopsida</taxon>
        <taxon>Liliopsida</taxon>
        <taxon>Acoraceae</taxon>
        <taxon>Acorus</taxon>
    </lineage>
</organism>
<dbReference type="AlphaFoldDB" id="A0AAV9E2Z3"/>
<feature type="region of interest" description="Disordered" evidence="2">
    <location>
        <begin position="1"/>
        <end position="76"/>
    </location>
</feature>
<dbReference type="GO" id="GO:0005880">
    <property type="term" value="C:nuclear microtubule"/>
    <property type="evidence" value="ECO:0007669"/>
    <property type="project" value="TreeGrafter"/>
</dbReference>
<comment type="similarity">
    <text evidence="1">Belongs to the QWRF family.</text>
</comment>
<dbReference type="EMBL" id="JAUJYO010000009">
    <property type="protein sequence ID" value="KAK1308038.1"/>
    <property type="molecule type" value="Genomic_DNA"/>
</dbReference>
<gene>
    <name evidence="3" type="ORF">QJS10_CPA09g01409</name>
</gene>
<dbReference type="GO" id="GO:0008017">
    <property type="term" value="F:microtubule binding"/>
    <property type="evidence" value="ECO:0007669"/>
    <property type="project" value="TreeGrafter"/>
</dbReference>
<dbReference type="GO" id="GO:0005737">
    <property type="term" value="C:cytoplasm"/>
    <property type="evidence" value="ECO:0007669"/>
    <property type="project" value="TreeGrafter"/>
</dbReference>
<reference evidence="3" key="2">
    <citation type="submission" date="2023-06" db="EMBL/GenBank/DDBJ databases">
        <authorList>
            <person name="Ma L."/>
            <person name="Liu K.-W."/>
            <person name="Li Z."/>
            <person name="Hsiao Y.-Y."/>
            <person name="Qi Y."/>
            <person name="Fu T."/>
            <person name="Tang G."/>
            <person name="Zhang D."/>
            <person name="Sun W.-H."/>
            <person name="Liu D.-K."/>
            <person name="Li Y."/>
            <person name="Chen G.-Z."/>
            <person name="Liu X.-D."/>
            <person name="Liao X.-Y."/>
            <person name="Jiang Y.-T."/>
            <person name="Yu X."/>
            <person name="Hao Y."/>
            <person name="Huang J."/>
            <person name="Zhao X.-W."/>
            <person name="Ke S."/>
            <person name="Chen Y.-Y."/>
            <person name="Wu W.-L."/>
            <person name="Hsu J.-L."/>
            <person name="Lin Y.-F."/>
            <person name="Huang M.-D."/>
            <person name="Li C.-Y."/>
            <person name="Huang L."/>
            <person name="Wang Z.-W."/>
            <person name="Zhao X."/>
            <person name="Zhong W.-Y."/>
            <person name="Peng D.-H."/>
            <person name="Ahmad S."/>
            <person name="Lan S."/>
            <person name="Zhang J.-S."/>
            <person name="Tsai W.-C."/>
            <person name="Van De Peer Y."/>
            <person name="Liu Z.-J."/>
        </authorList>
    </citation>
    <scope>NUCLEOTIDE SEQUENCE</scope>
    <source>
        <strain evidence="3">CP</strain>
        <tissue evidence="3">Leaves</tissue>
    </source>
</reference>
<evidence type="ECO:0000313" key="4">
    <source>
        <dbReference type="Proteomes" id="UP001180020"/>
    </source>
</evidence>
<keyword evidence="4" id="KW-1185">Reference proteome</keyword>
<feature type="compositionally biased region" description="Polar residues" evidence="2">
    <location>
        <begin position="124"/>
        <end position="134"/>
    </location>
</feature>
<evidence type="ECO:0000256" key="2">
    <source>
        <dbReference type="SAM" id="MobiDB-lite"/>
    </source>
</evidence>
<comment type="caution">
    <text evidence="3">The sequence shown here is derived from an EMBL/GenBank/DDBJ whole genome shotgun (WGS) entry which is preliminary data.</text>
</comment>
<reference evidence="3" key="1">
    <citation type="journal article" date="2023" name="Nat. Commun.">
        <title>Diploid and tetraploid genomes of Acorus and the evolution of monocots.</title>
        <authorList>
            <person name="Ma L."/>
            <person name="Liu K.W."/>
            <person name="Li Z."/>
            <person name="Hsiao Y.Y."/>
            <person name="Qi Y."/>
            <person name="Fu T."/>
            <person name="Tang G.D."/>
            <person name="Zhang D."/>
            <person name="Sun W.H."/>
            <person name="Liu D.K."/>
            <person name="Li Y."/>
            <person name="Chen G.Z."/>
            <person name="Liu X.D."/>
            <person name="Liao X.Y."/>
            <person name="Jiang Y.T."/>
            <person name="Yu X."/>
            <person name="Hao Y."/>
            <person name="Huang J."/>
            <person name="Zhao X.W."/>
            <person name="Ke S."/>
            <person name="Chen Y.Y."/>
            <person name="Wu W.L."/>
            <person name="Hsu J.L."/>
            <person name="Lin Y.F."/>
            <person name="Huang M.D."/>
            <person name="Li C.Y."/>
            <person name="Huang L."/>
            <person name="Wang Z.W."/>
            <person name="Zhao X."/>
            <person name="Zhong W.Y."/>
            <person name="Peng D.H."/>
            <person name="Ahmad S."/>
            <person name="Lan S."/>
            <person name="Zhang J.S."/>
            <person name="Tsai W.C."/>
            <person name="Van de Peer Y."/>
            <person name="Liu Z.J."/>
        </authorList>
    </citation>
    <scope>NUCLEOTIDE SEQUENCE</scope>
    <source>
        <strain evidence="3">CP</strain>
    </source>
</reference>
<dbReference type="Proteomes" id="UP001180020">
    <property type="component" value="Unassembled WGS sequence"/>
</dbReference>
<evidence type="ECO:0000256" key="1">
    <source>
        <dbReference type="ARBA" id="ARBA00010016"/>
    </source>
</evidence>
<dbReference type="PANTHER" id="PTHR31807:SF31">
    <property type="entry name" value="QWRF MOTIF PROTEIN (DUF566)-RELATED"/>
    <property type="match status" value="1"/>
</dbReference>
<feature type="region of interest" description="Disordered" evidence="2">
    <location>
        <begin position="92"/>
        <end position="142"/>
    </location>
</feature>
<feature type="compositionally biased region" description="Low complexity" evidence="2">
    <location>
        <begin position="12"/>
        <end position="22"/>
    </location>
</feature>
<dbReference type="Pfam" id="PF04484">
    <property type="entry name" value="QWRF"/>
    <property type="match status" value="1"/>
</dbReference>
<evidence type="ECO:0000313" key="3">
    <source>
        <dbReference type="EMBL" id="KAK1308038.1"/>
    </source>
</evidence>
<dbReference type="InterPro" id="IPR007573">
    <property type="entry name" value="QWRF"/>
</dbReference>
<protein>
    <submittedName>
        <fullName evidence="3">Uncharacterized protein</fullName>
    </submittedName>
</protein>
<proteinExistence type="inferred from homology"/>
<name>A0AAV9E2Z3_ACOCL</name>
<accession>A0AAV9E2Z3</accession>
<dbReference type="GO" id="GO:0051225">
    <property type="term" value="P:spindle assembly"/>
    <property type="evidence" value="ECO:0007669"/>
    <property type="project" value="TreeGrafter"/>
</dbReference>
<dbReference type="PANTHER" id="PTHR31807">
    <property type="entry name" value="AUGMIN FAMILY MEMBER"/>
    <property type="match status" value="1"/>
</dbReference>
<sequence length="292" mass="32526">MRYLGKLRFPKSSASSFSVDSSPTIGTGRFKVDSNALSRRSPLRKSDPSVDSPSVDSDRHRRPGIEIPSWYLQDAQGRSKRHSDTFVPIKMRSYGSSSSSPMTRWALSPGRSASPPVSGEVNGRGTQSFSSLRPQSPHKAARKVGSLLSLGLDLFKKRSSSYSTPSSSRASESEETVHRLRLLHGRWIQWRFANARAEAARRSRDAQAKVSRKTFSNARVGLCDRRRVAAVKRSQFDKQKLEFKLNRVLDSQIKHLETWGAMERQHNSDVSVVKDCLNAAVCKVPLIEGAKA</sequence>